<dbReference type="RefSeq" id="WP_203789970.1">
    <property type="nucleotide sequence ID" value="NZ_BOMV01000101.1"/>
</dbReference>
<reference evidence="2" key="1">
    <citation type="submission" date="2021-01" db="EMBL/GenBank/DDBJ databases">
        <title>Whole genome shotgun sequence of Actinoplanes rishiriensis NBRC 108556.</title>
        <authorList>
            <person name="Komaki H."/>
            <person name="Tamura T."/>
        </authorList>
    </citation>
    <scope>NUCLEOTIDE SEQUENCE</scope>
    <source>
        <strain evidence="2">NBRC 108556</strain>
    </source>
</reference>
<protein>
    <recommendedName>
        <fullName evidence="4">Secreted protein</fullName>
    </recommendedName>
</protein>
<evidence type="ECO:0008006" key="4">
    <source>
        <dbReference type="Google" id="ProtNLM"/>
    </source>
</evidence>
<keyword evidence="1" id="KW-0732">Signal</keyword>
<dbReference type="EMBL" id="BOMV01000101">
    <property type="protein sequence ID" value="GIF01313.1"/>
    <property type="molecule type" value="Genomic_DNA"/>
</dbReference>
<dbReference type="Proteomes" id="UP000636960">
    <property type="component" value="Unassembled WGS sequence"/>
</dbReference>
<evidence type="ECO:0000313" key="3">
    <source>
        <dbReference type="Proteomes" id="UP000636960"/>
    </source>
</evidence>
<proteinExistence type="predicted"/>
<dbReference type="AlphaFoldDB" id="A0A919K8G2"/>
<organism evidence="2 3">
    <name type="scientific">Paractinoplanes rishiriensis</name>
    <dbReference type="NCBI Taxonomy" id="1050105"/>
    <lineage>
        <taxon>Bacteria</taxon>
        <taxon>Bacillati</taxon>
        <taxon>Actinomycetota</taxon>
        <taxon>Actinomycetes</taxon>
        <taxon>Micromonosporales</taxon>
        <taxon>Micromonosporaceae</taxon>
        <taxon>Paractinoplanes</taxon>
    </lineage>
</organism>
<accession>A0A919K8G2</accession>
<gene>
    <name evidence="2" type="ORF">Ari01nite_87770</name>
</gene>
<feature type="chain" id="PRO_5036759281" description="Secreted protein" evidence="1">
    <location>
        <begin position="27"/>
        <end position="142"/>
    </location>
</feature>
<evidence type="ECO:0000256" key="1">
    <source>
        <dbReference type="SAM" id="SignalP"/>
    </source>
</evidence>
<feature type="signal peptide" evidence="1">
    <location>
        <begin position="1"/>
        <end position="26"/>
    </location>
</feature>
<keyword evidence="3" id="KW-1185">Reference proteome</keyword>
<sequence length="142" mass="15669">MRRITYLLTILATVLSTAFVPAAASATGTGHHGHRKCVSVQPETGFYEGGRVATEVLTVPASRCRTISVSHIKDPANPPDRCQTFLLGFYPLVDGSLTYTEPVTACGRHRTVLARNVPDGTAYIVLYNIDYLEQRIQFRVHH</sequence>
<comment type="caution">
    <text evidence="2">The sequence shown here is derived from an EMBL/GenBank/DDBJ whole genome shotgun (WGS) entry which is preliminary data.</text>
</comment>
<name>A0A919K8G2_9ACTN</name>
<evidence type="ECO:0000313" key="2">
    <source>
        <dbReference type="EMBL" id="GIF01313.1"/>
    </source>
</evidence>